<dbReference type="GO" id="GO:0035097">
    <property type="term" value="C:histone methyltransferase complex"/>
    <property type="evidence" value="ECO:0007669"/>
    <property type="project" value="UniProtKB-ARBA"/>
</dbReference>
<dbReference type="PROSITE" id="PS00678">
    <property type="entry name" value="WD_REPEATS_1"/>
    <property type="match status" value="3"/>
</dbReference>
<evidence type="ECO:0000313" key="13">
    <source>
        <dbReference type="EnsemblPlants" id="Solyc09g065280.3.1"/>
    </source>
</evidence>
<evidence type="ECO:0000256" key="7">
    <source>
        <dbReference type="ARBA" id="ARBA00022737"/>
    </source>
</evidence>
<keyword evidence="9" id="KW-0539">Nucleus</keyword>
<dbReference type="InterPro" id="IPR036285">
    <property type="entry name" value="PRP4-like_sf"/>
</dbReference>
<name>A0A3Q7I437_SOLLC</name>
<feature type="repeat" description="WD" evidence="10">
    <location>
        <begin position="566"/>
        <end position="607"/>
    </location>
</feature>
<feature type="domain" description="Pre-mRNA processing factor 4 (PRP4)-like" evidence="12">
    <location>
        <begin position="103"/>
        <end position="155"/>
    </location>
</feature>
<feature type="compositionally biased region" description="Low complexity" evidence="11">
    <location>
        <begin position="68"/>
        <end position="77"/>
    </location>
</feature>
<evidence type="ECO:0000256" key="8">
    <source>
        <dbReference type="ARBA" id="ARBA00023187"/>
    </source>
</evidence>
<sequence>MDILKQELEQRRKNLAQDVGGRKVFKRSEIEQKRLQRIHEEEKREAEAKALRQKQFEQNQKSTDDSSSKSNSTTDTQCLKQDASSLSVSKALTDEQKIDGLNLPRQEVVRRLRFLKQPVTLFGEDDEARLDRLKFVLKAGTFEVDDSDMTEGQTNDFLRDIVELKKRQKSGMMSERKRKVTEDSGEDKDGGGGDEDLSGDGNSSGVDHDKDLKRMKTNFVELCDEDKILVFFKKLLNEWNQELDEMTDSEKRTAKGKSMVATFKQCARYLHPLFKFCRKKLLPDDIRQALLVVVECCMKRDYLAAMDQYIKMAIGNAPWPIGVTMVGIHERSAREKIYTNSVAHIMNDETTRKYLQSVKRLMTFCQRRYPAMPSKAVEFNSLANGSDLQSLLAEEALPVFQKTNLCKALLRFAFTSSVNIWHAHVPFISSMDVNFYNSSALVEAEALRSGDAVAGVQIPMANNNNNQPTTPPYLPYRQRKVLTGHTRAVSCVKFANNGQLFASASLDKTLIVWSTQTLTQLSRLVGHSEGVSDLSWSSDSSYICSASDDRTLRIWDARTAESVKTLRGHTGFVFCVNFNPQSNLIVSGSFDETFRVWDVKTGKPIHAIKAHSMPVTSVHFNKDGSLIVSGSHDGSCKIWDMASGACLKTLIDDKVPAVSFAKFSPNGKFILVATLDNTLKLWNYSTGKFIKSYAGHVNRVYCITSTFSVTNGKYIVSGSEDQCVYVWDLQGKNLLQKFEGHTDTVISVCCHPIENMILSAGLDNDRTVRIWVQD</sequence>
<comment type="subcellular location">
    <subcellularLocation>
        <location evidence="1">Nucleus</location>
    </subcellularLocation>
</comment>
<dbReference type="GO" id="GO:0071021">
    <property type="term" value="C:U2-type post-spliceosomal complex"/>
    <property type="evidence" value="ECO:0000318"/>
    <property type="project" value="GO_Central"/>
</dbReference>
<dbReference type="Gene3D" id="2.130.10.10">
    <property type="entry name" value="YVTN repeat-like/Quinoprotein amine dehydrogenase"/>
    <property type="match status" value="1"/>
</dbReference>
<dbReference type="InterPro" id="IPR001680">
    <property type="entry name" value="WD40_rpt"/>
</dbReference>
<dbReference type="Gene3D" id="1.20.940.10">
    <property type="entry name" value="Functional domain of the splicing factor Prp18"/>
    <property type="match status" value="1"/>
</dbReference>
<feature type="repeat" description="WD" evidence="10">
    <location>
        <begin position="651"/>
        <end position="692"/>
    </location>
</feature>
<dbReference type="InterPro" id="IPR036322">
    <property type="entry name" value="WD40_repeat_dom_sf"/>
</dbReference>
<dbReference type="InterPro" id="IPR014906">
    <property type="entry name" value="PRP4-like"/>
</dbReference>
<dbReference type="InterPro" id="IPR020472">
    <property type="entry name" value="WD40_PAC1"/>
</dbReference>
<dbReference type="InterPro" id="IPR019775">
    <property type="entry name" value="WD40_repeat_CS"/>
</dbReference>
<dbReference type="SMART" id="SM00320">
    <property type="entry name" value="WD40"/>
    <property type="match status" value="7"/>
</dbReference>
<feature type="repeat" description="WD" evidence="10">
    <location>
        <begin position="608"/>
        <end position="649"/>
    </location>
</feature>
<dbReference type="Gene3D" id="4.10.280.110">
    <property type="entry name" value="Pre-mRNA processing factor 4 domain"/>
    <property type="match status" value="1"/>
</dbReference>
<dbReference type="Pfam" id="PF08799">
    <property type="entry name" value="PRP4"/>
    <property type="match status" value="1"/>
</dbReference>
<evidence type="ECO:0000256" key="9">
    <source>
        <dbReference type="ARBA" id="ARBA00023242"/>
    </source>
</evidence>
<dbReference type="SUPFAM" id="SSF158230">
    <property type="entry name" value="PRP4-like"/>
    <property type="match status" value="1"/>
</dbReference>
<dbReference type="Proteomes" id="UP000004994">
    <property type="component" value="Chromosome 9"/>
</dbReference>
<dbReference type="SUPFAM" id="SSF50978">
    <property type="entry name" value="WD40 repeat-like"/>
    <property type="match status" value="1"/>
</dbReference>
<evidence type="ECO:0000256" key="10">
    <source>
        <dbReference type="PROSITE-ProRule" id="PRU00221"/>
    </source>
</evidence>
<feature type="compositionally biased region" description="Basic and acidic residues" evidence="11">
    <location>
        <begin position="38"/>
        <end position="50"/>
    </location>
</feature>
<keyword evidence="6" id="KW-0747">Spliceosome</keyword>
<protein>
    <recommendedName>
        <fullName evidence="3">Pre-mRNA-splicing factor 18</fullName>
    </recommendedName>
</protein>
<dbReference type="GO" id="GO:0046540">
    <property type="term" value="C:U4/U6 x U5 tri-snRNP complex"/>
    <property type="evidence" value="ECO:0000318"/>
    <property type="project" value="GO_Central"/>
</dbReference>
<dbReference type="PaxDb" id="4081-Solyc09g065280.2.1"/>
<feature type="repeat" description="WD" evidence="10">
    <location>
        <begin position="524"/>
        <end position="565"/>
    </location>
</feature>
<dbReference type="PANTHER" id="PTHR13007">
    <property type="entry name" value="PRE-MRNA SPLICING FACTOR-RELATED"/>
    <property type="match status" value="1"/>
</dbReference>
<dbReference type="Gramene" id="Solyc09g065280.3.1">
    <property type="protein sequence ID" value="Solyc09g065280.3.1"/>
    <property type="gene ID" value="Solyc09g065280.3"/>
</dbReference>
<evidence type="ECO:0000256" key="6">
    <source>
        <dbReference type="ARBA" id="ARBA00022728"/>
    </source>
</evidence>
<accession>A0A3Q7I437</accession>
<evidence type="ECO:0000256" key="2">
    <source>
        <dbReference type="ARBA" id="ARBA00008137"/>
    </source>
</evidence>
<comment type="similarity">
    <text evidence="2">Belongs to the PRP18 family.</text>
</comment>
<dbReference type="InterPro" id="IPR015943">
    <property type="entry name" value="WD40/YVTN_repeat-like_dom_sf"/>
</dbReference>
<evidence type="ECO:0000256" key="1">
    <source>
        <dbReference type="ARBA" id="ARBA00004123"/>
    </source>
</evidence>
<dbReference type="InterPro" id="IPR004098">
    <property type="entry name" value="Prp18"/>
</dbReference>
<keyword evidence="5" id="KW-0507">mRNA processing</keyword>
<feature type="repeat" description="WD" evidence="10">
    <location>
        <begin position="693"/>
        <end position="737"/>
    </location>
</feature>
<evidence type="ECO:0000313" key="14">
    <source>
        <dbReference type="Proteomes" id="UP000004994"/>
    </source>
</evidence>
<keyword evidence="8" id="KW-0508">mRNA splicing</keyword>
<dbReference type="SUPFAM" id="SSF47938">
    <property type="entry name" value="Functional domain of the splicing factor Prp18"/>
    <property type="match status" value="1"/>
</dbReference>
<reference evidence="13" key="1">
    <citation type="journal article" date="2012" name="Nature">
        <title>The tomato genome sequence provides insights into fleshy fruit evolution.</title>
        <authorList>
            <consortium name="Tomato Genome Consortium"/>
        </authorList>
    </citation>
    <scope>NUCLEOTIDE SEQUENCE [LARGE SCALE GENOMIC DNA]</scope>
    <source>
        <strain evidence="13">cv. Heinz 1706</strain>
    </source>
</reference>
<evidence type="ECO:0000256" key="11">
    <source>
        <dbReference type="SAM" id="MobiDB-lite"/>
    </source>
</evidence>
<dbReference type="PRINTS" id="PR00320">
    <property type="entry name" value="GPROTEINBRPT"/>
</dbReference>
<dbReference type="STRING" id="4081.A0A3Q7I437"/>
<dbReference type="AlphaFoldDB" id="A0A3Q7I437"/>
<evidence type="ECO:0000259" key="12">
    <source>
        <dbReference type="SMART" id="SM00500"/>
    </source>
</evidence>
<dbReference type="Pfam" id="PF02840">
    <property type="entry name" value="Prp18"/>
    <property type="match status" value="1"/>
</dbReference>
<keyword evidence="4 10" id="KW-0853">WD repeat</keyword>
<dbReference type="GO" id="GO:0005682">
    <property type="term" value="C:U5 snRNP"/>
    <property type="evidence" value="ECO:0000318"/>
    <property type="project" value="GO_Central"/>
</dbReference>
<evidence type="ECO:0000256" key="5">
    <source>
        <dbReference type="ARBA" id="ARBA00022664"/>
    </source>
</evidence>
<dbReference type="FunFam" id="2.130.10.10:FF:000228">
    <property type="entry name" value="COMPASS-like H3K4 histone methylase component WDR5A"/>
    <property type="match status" value="1"/>
</dbReference>
<dbReference type="EnsemblPlants" id="Solyc09g065280.3.1">
    <property type="protein sequence ID" value="Solyc09g065280.3.1"/>
    <property type="gene ID" value="Solyc09g065280.3"/>
</dbReference>
<dbReference type="PROSITE" id="PS50294">
    <property type="entry name" value="WD_REPEATS_REGION"/>
    <property type="match status" value="6"/>
</dbReference>
<evidence type="ECO:0000256" key="3">
    <source>
        <dbReference type="ARBA" id="ARBA00018242"/>
    </source>
</evidence>
<dbReference type="PROSITE" id="PS50082">
    <property type="entry name" value="WD_REPEATS_2"/>
    <property type="match status" value="6"/>
</dbReference>
<dbReference type="PANTHER" id="PTHR13007:SF19">
    <property type="entry name" value="PRE-MRNA-SPLICING FACTOR 18"/>
    <property type="match status" value="1"/>
</dbReference>
<dbReference type="GO" id="GO:0000350">
    <property type="term" value="P:generation of catalytic spliceosome for second transesterification step"/>
    <property type="evidence" value="ECO:0000318"/>
    <property type="project" value="GO_Central"/>
</dbReference>
<dbReference type="FunFam" id="1.20.940.10:FF:000004">
    <property type="entry name" value="Pre-mRNA-splicing factor 18"/>
    <property type="match status" value="1"/>
</dbReference>
<reference evidence="13" key="2">
    <citation type="submission" date="2019-01" db="UniProtKB">
        <authorList>
            <consortium name="EnsemblPlants"/>
        </authorList>
    </citation>
    <scope>IDENTIFICATION</scope>
    <source>
        <strain evidence="13">cv. Heinz 1706</strain>
    </source>
</reference>
<organism evidence="13">
    <name type="scientific">Solanum lycopersicum</name>
    <name type="common">Tomato</name>
    <name type="synonym">Lycopersicon esculentum</name>
    <dbReference type="NCBI Taxonomy" id="4081"/>
    <lineage>
        <taxon>Eukaryota</taxon>
        <taxon>Viridiplantae</taxon>
        <taxon>Streptophyta</taxon>
        <taxon>Embryophyta</taxon>
        <taxon>Tracheophyta</taxon>
        <taxon>Spermatophyta</taxon>
        <taxon>Magnoliopsida</taxon>
        <taxon>eudicotyledons</taxon>
        <taxon>Gunneridae</taxon>
        <taxon>Pentapetalae</taxon>
        <taxon>asterids</taxon>
        <taxon>lamiids</taxon>
        <taxon>Solanales</taxon>
        <taxon>Solanaceae</taxon>
        <taxon>Solanoideae</taxon>
        <taxon>Solaneae</taxon>
        <taxon>Solanum</taxon>
        <taxon>Solanum subgen. Lycopersicon</taxon>
    </lineage>
</organism>
<feature type="repeat" description="WD" evidence="10">
    <location>
        <begin position="482"/>
        <end position="523"/>
    </location>
</feature>
<dbReference type="InterPro" id="IPR039979">
    <property type="entry name" value="PRPF18"/>
</dbReference>
<evidence type="ECO:0000256" key="4">
    <source>
        <dbReference type="ARBA" id="ARBA00022574"/>
    </source>
</evidence>
<keyword evidence="7" id="KW-0677">Repeat</keyword>
<keyword evidence="14" id="KW-1185">Reference proteome</keyword>
<dbReference type="SMART" id="SM00500">
    <property type="entry name" value="SFM"/>
    <property type="match status" value="1"/>
</dbReference>
<feature type="region of interest" description="Disordered" evidence="11">
    <location>
        <begin position="168"/>
        <end position="209"/>
    </location>
</feature>
<feature type="region of interest" description="Disordered" evidence="11">
    <location>
        <begin position="38"/>
        <end position="84"/>
    </location>
</feature>
<dbReference type="InParanoid" id="A0A3Q7I437"/>
<dbReference type="InterPro" id="IPR059122">
    <property type="entry name" value="Beta-prop_WDR5-like"/>
</dbReference>
<dbReference type="CDD" id="cd00200">
    <property type="entry name" value="WD40"/>
    <property type="match status" value="1"/>
</dbReference>
<dbReference type="Pfam" id="PF25175">
    <property type="entry name" value="Beta-prop_WDR5"/>
    <property type="match status" value="1"/>
</dbReference>
<proteinExistence type="inferred from homology"/>